<dbReference type="InterPro" id="IPR004378">
    <property type="entry name" value="F420H2_quin_Rdtase"/>
</dbReference>
<dbReference type="OrthoDB" id="8225825at2"/>
<comment type="catalytic activity">
    <reaction evidence="2">
        <text>oxidized coenzyme F420-(gamma-L-Glu)(n) + a quinol + H(+) = reduced coenzyme F420-(gamma-L-Glu)(n) + a quinone</text>
        <dbReference type="Rhea" id="RHEA:39663"/>
        <dbReference type="Rhea" id="RHEA-COMP:12939"/>
        <dbReference type="Rhea" id="RHEA-COMP:14378"/>
        <dbReference type="ChEBI" id="CHEBI:15378"/>
        <dbReference type="ChEBI" id="CHEBI:24646"/>
        <dbReference type="ChEBI" id="CHEBI:132124"/>
        <dbReference type="ChEBI" id="CHEBI:133980"/>
        <dbReference type="ChEBI" id="CHEBI:139511"/>
    </reaction>
</comment>
<organism evidence="3 4">
    <name type="scientific">Isoptericola jiangsuensis</name>
    <dbReference type="NCBI Taxonomy" id="548579"/>
    <lineage>
        <taxon>Bacteria</taxon>
        <taxon>Bacillati</taxon>
        <taxon>Actinomycetota</taxon>
        <taxon>Actinomycetes</taxon>
        <taxon>Micrococcales</taxon>
        <taxon>Promicromonosporaceae</taxon>
        <taxon>Isoptericola</taxon>
    </lineage>
</organism>
<dbReference type="GO" id="GO:0016491">
    <property type="term" value="F:oxidoreductase activity"/>
    <property type="evidence" value="ECO:0007669"/>
    <property type="project" value="InterPro"/>
</dbReference>
<evidence type="ECO:0000256" key="1">
    <source>
        <dbReference type="ARBA" id="ARBA00008710"/>
    </source>
</evidence>
<keyword evidence="4" id="KW-1185">Reference proteome</keyword>
<dbReference type="PANTHER" id="PTHR39428">
    <property type="entry name" value="F420H(2)-DEPENDENT QUINONE REDUCTASE RV1261C"/>
    <property type="match status" value="1"/>
</dbReference>
<sequence length="152" mass="16458">MTFSNPRGTHGAGMPGGPLLRWVNKVATRRARRSGKPVMGMRLLALTTVGRRSGQERTTPVAWFPADGGGWLVVASAGGAATNPDWYRNLAAHPDDAVVEVAGDRVPVAARELHGDERATAWSRITTESEQFAGYQRKTDREIPVVELTPRA</sequence>
<dbReference type="Gene3D" id="2.30.110.10">
    <property type="entry name" value="Electron Transport, Fmn-binding Protein, Chain A"/>
    <property type="match status" value="1"/>
</dbReference>
<accession>A0A2A9ES41</accession>
<dbReference type="Pfam" id="PF04075">
    <property type="entry name" value="F420H2_quin_red"/>
    <property type="match status" value="1"/>
</dbReference>
<dbReference type="InterPro" id="IPR012349">
    <property type="entry name" value="Split_barrel_FMN-bd"/>
</dbReference>
<dbReference type="PANTHER" id="PTHR39428:SF3">
    <property type="entry name" value="DEAZAFLAVIN-DEPENDENT NITROREDUCTASE"/>
    <property type="match status" value="1"/>
</dbReference>
<dbReference type="NCBIfam" id="TIGR00026">
    <property type="entry name" value="hi_GC_TIGR00026"/>
    <property type="match status" value="1"/>
</dbReference>
<evidence type="ECO:0000256" key="2">
    <source>
        <dbReference type="ARBA" id="ARBA00049106"/>
    </source>
</evidence>
<dbReference type="GO" id="GO:0070967">
    <property type="term" value="F:coenzyme F420 binding"/>
    <property type="evidence" value="ECO:0007669"/>
    <property type="project" value="TreeGrafter"/>
</dbReference>
<evidence type="ECO:0000313" key="3">
    <source>
        <dbReference type="EMBL" id="PFG41573.1"/>
    </source>
</evidence>
<gene>
    <name evidence="3" type="ORF">ATJ88_0215</name>
</gene>
<protein>
    <submittedName>
        <fullName evidence="3">Deazaflavin-dependent oxidoreductase (Nitroreductase family)</fullName>
    </submittedName>
</protein>
<dbReference type="Proteomes" id="UP000224130">
    <property type="component" value="Unassembled WGS sequence"/>
</dbReference>
<evidence type="ECO:0000313" key="4">
    <source>
        <dbReference type="Proteomes" id="UP000224130"/>
    </source>
</evidence>
<dbReference type="GO" id="GO:0005886">
    <property type="term" value="C:plasma membrane"/>
    <property type="evidence" value="ECO:0007669"/>
    <property type="project" value="TreeGrafter"/>
</dbReference>
<reference evidence="3 4" key="1">
    <citation type="submission" date="2017-10" db="EMBL/GenBank/DDBJ databases">
        <title>Sequencing the genomes of 1000 actinobacteria strains.</title>
        <authorList>
            <person name="Klenk H.-P."/>
        </authorList>
    </citation>
    <scope>NUCLEOTIDE SEQUENCE [LARGE SCALE GENOMIC DNA]</scope>
    <source>
        <strain evidence="3 4">DSM 21863</strain>
    </source>
</reference>
<dbReference type="EMBL" id="PDJJ01000001">
    <property type="protein sequence ID" value="PFG41573.1"/>
    <property type="molecule type" value="Genomic_DNA"/>
</dbReference>
<dbReference type="AlphaFoldDB" id="A0A2A9ES41"/>
<comment type="similarity">
    <text evidence="1">Belongs to the F420H(2)-dependent quinone reductase family.</text>
</comment>
<proteinExistence type="inferred from homology"/>
<name>A0A2A9ES41_9MICO</name>
<comment type="caution">
    <text evidence="3">The sequence shown here is derived from an EMBL/GenBank/DDBJ whole genome shotgun (WGS) entry which is preliminary data.</text>
</comment>
<dbReference type="RefSeq" id="WP_098462094.1">
    <property type="nucleotide sequence ID" value="NZ_PDJJ01000001.1"/>
</dbReference>